<keyword evidence="1" id="KW-0472">Membrane</keyword>
<dbReference type="EMBL" id="PFNL01000006">
    <property type="protein sequence ID" value="PIZ48223.1"/>
    <property type="molecule type" value="Genomic_DNA"/>
</dbReference>
<protein>
    <recommendedName>
        <fullName evidence="4">PilN domain-containing protein</fullName>
    </recommendedName>
</protein>
<dbReference type="InterPro" id="IPR052534">
    <property type="entry name" value="Extracell_DNA_Util/SecSys_Comp"/>
</dbReference>
<sequence>MAINLLPKDIQKEQEQGRTQVIANIVSVVFLVLVLASLAIIYSFRAYVTRDYVEVSNNLSDVKQQVNSHQGVEGTLKAIHLKTEKLTEVFGKNYPYGDIFETLDSNRSQGMVFSSISVSKQDSISIKGSVSSLPELSTFMRYVDKTAGTYGKLELTQLNFNEQDFTYVFTLDFLYVPKVEGLGVVSGLN</sequence>
<dbReference type="AlphaFoldDB" id="A0A2M7TLY9"/>
<reference evidence="3" key="1">
    <citation type="submission" date="2017-09" db="EMBL/GenBank/DDBJ databases">
        <title>Depth-based differentiation of microbial function through sediment-hosted aquifers and enrichment of novel symbionts in the deep terrestrial subsurface.</title>
        <authorList>
            <person name="Probst A.J."/>
            <person name="Ladd B."/>
            <person name="Jarett J.K."/>
            <person name="Geller-Mcgrath D.E."/>
            <person name="Sieber C.M.K."/>
            <person name="Emerson J.B."/>
            <person name="Anantharaman K."/>
            <person name="Thomas B.C."/>
            <person name="Malmstrom R."/>
            <person name="Stieglmeier M."/>
            <person name="Klingl A."/>
            <person name="Woyke T."/>
            <person name="Ryan C.M."/>
            <person name="Banfield J.F."/>
        </authorList>
    </citation>
    <scope>NUCLEOTIDE SEQUENCE [LARGE SCALE GENOMIC DNA]</scope>
</reference>
<comment type="caution">
    <text evidence="2">The sequence shown here is derived from an EMBL/GenBank/DDBJ whole genome shotgun (WGS) entry which is preliminary data.</text>
</comment>
<dbReference type="PANTHER" id="PTHR40278">
    <property type="entry name" value="DNA UTILIZATION PROTEIN HOFN"/>
    <property type="match status" value="1"/>
</dbReference>
<proteinExistence type="predicted"/>
<keyword evidence="1" id="KW-1133">Transmembrane helix</keyword>
<evidence type="ECO:0000313" key="2">
    <source>
        <dbReference type="EMBL" id="PIZ48223.1"/>
    </source>
</evidence>
<gene>
    <name evidence="2" type="ORF">COY32_00370</name>
</gene>
<name>A0A2M7TLY9_UNCKA</name>
<keyword evidence="1" id="KW-0812">Transmembrane</keyword>
<organism evidence="2 3">
    <name type="scientific">candidate division WWE3 bacterium CG_4_10_14_0_2_um_filter_41_14</name>
    <dbReference type="NCBI Taxonomy" id="1975072"/>
    <lineage>
        <taxon>Bacteria</taxon>
        <taxon>Katanobacteria</taxon>
    </lineage>
</organism>
<evidence type="ECO:0000313" key="3">
    <source>
        <dbReference type="Proteomes" id="UP000228920"/>
    </source>
</evidence>
<feature type="transmembrane region" description="Helical" evidence="1">
    <location>
        <begin position="21"/>
        <end position="44"/>
    </location>
</feature>
<dbReference type="PANTHER" id="PTHR40278:SF1">
    <property type="entry name" value="DNA UTILIZATION PROTEIN HOFN"/>
    <property type="match status" value="1"/>
</dbReference>
<dbReference type="Proteomes" id="UP000228920">
    <property type="component" value="Unassembled WGS sequence"/>
</dbReference>
<evidence type="ECO:0008006" key="4">
    <source>
        <dbReference type="Google" id="ProtNLM"/>
    </source>
</evidence>
<evidence type="ECO:0000256" key="1">
    <source>
        <dbReference type="SAM" id="Phobius"/>
    </source>
</evidence>
<accession>A0A2M7TLY9</accession>